<keyword evidence="7" id="KW-0496">Mitochondrion</keyword>
<feature type="domain" description="Bicarbonate transporter-like transmembrane" evidence="11">
    <location>
        <begin position="76"/>
        <end position="144"/>
    </location>
</feature>
<keyword evidence="6" id="KW-0249">Electron transport</keyword>
<keyword evidence="13" id="KW-1185">Reference proteome</keyword>
<gene>
    <name evidence="12" type="ORF">Nepgr_000858</name>
</gene>
<accession>A0AAD3P764</accession>
<dbReference type="InterPro" id="IPR011531">
    <property type="entry name" value="HCO3_transpt-like_TM_dom"/>
</dbReference>
<comment type="caution">
    <text evidence="12">The sequence shown here is derived from an EMBL/GenBank/DDBJ whole genome shotgun (WGS) entry which is preliminary data.</text>
</comment>
<evidence type="ECO:0000313" key="13">
    <source>
        <dbReference type="Proteomes" id="UP001279734"/>
    </source>
</evidence>
<dbReference type="Pfam" id="PF02271">
    <property type="entry name" value="UCR_14kD"/>
    <property type="match status" value="1"/>
</dbReference>
<evidence type="ECO:0000256" key="5">
    <source>
        <dbReference type="ARBA" id="ARBA00022792"/>
    </source>
</evidence>
<dbReference type="GO" id="GO:0006122">
    <property type="term" value="P:mitochondrial electron transport, ubiquinol to cytochrome c"/>
    <property type="evidence" value="ECO:0007669"/>
    <property type="project" value="InterPro"/>
</dbReference>
<evidence type="ECO:0000256" key="9">
    <source>
        <dbReference type="ARBA" id="ARBA00031021"/>
    </source>
</evidence>
<dbReference type="InterPro" id="IPR003197">
    <property type="entry name" value="QCR7"/>
</dbReference>
<dbReference type="Proteomes" id="UP001279734">
    <property type="component" value="Unassembled WGS sequence"/>
</dbReference>
<evidence type="ECO:0000256" key="7">
    <source>
        <dbReference type="ARBA" id="ARBA00023128"/>
    </source>
</evidence>
<evidence type="ECO:0000256" key="1">
    <source>
        <dbReference type="ARBA" id="ARBA00004443"/>
    </source>
</evidence>
<dbReference type="Gene3D" id="1.10.1090.10">
    <property type="entry name" value="Cytochrome b-c1 complex subunit 7"/>
    <property type="match status" value="1"/>
</dbReference>
<keyword evidence="4" id="KW-0679">Respiratory chain</keyword>
<comment type="subcellular location">
    <subcellularLocation>
        <location evidence="1">Mitochondrion inner membrane</location>
        <topology evidence="1">Peripheral membrane protein</topology>
        <orientation evidence="1">Matrix side</orientation>
    </subcellularLocation>
</comment>
<evidence type="ECO:0000256" key="3">
    <source>
        <dbReference type="ARBA" id="ARBA00022448"/>
    </source>
</evidence>
<evidence type="ECO:0000256" key="10">
    <source>
        <dbReference type="SAM" id="Phobius"/>
    </source>
</evidence>
<dbReference type="PANTHER" id="PTHR12022:SF0">
    <property type="entry name" value="CYTOCHROME B-C1 COMPLEX SUBUNIT 7"/>
    <property type="match status" value="1"/>
</dbReference>
<keyword evidence="10" id="KW-1133">Transmembrane helix</keyword>
<dbReference type="PANTHER" id="PTHR12022">
    <property type="entry name" value="UBIQUINOL-CYTOCHROME C REDUCTASE COMPLEX 14 KD PROTEIN"/>
    <property type="match status" value="1"/>
</dbReference>
<proteinExistence type="inferred from homology"/>
<dbReference type="InterPro" id="IPR036544">
    <property type="entry name" value="QCR7_sf"/>
</dbReference>
<dbReference type="Pfam" id="PF00955">
    <property type="entry name" value="HCO3_cotransp"/>
    <property type="match status" value="1"/>
</dbReference>
<comment type="similarity">
    <text evidence="2">Belongs to the UQCRB/QCR7 family.</text>
</comment>
<dbReference type="GO" id="GO:0005743">
    <property type="term" value="C:mitochondrial inner membrane"/>
    <property type="evidence" value="ECO:0007669"/>
    <property type="project" value="UniProtKB-SubCell"/>
</dbReference>
<organism evidence="12 13">
    <name type="scientific">Nepenthes gracilis</name>
    <name type="common">Slender pitcher plant</name>
    <dbReference type="NCBI Taxonomy" id="150966"/>
    <lineage>
        <taxon>Eukaryota</taxon>
        <taxon>Viridiplantae</taxon>
        <taxon>Streptophyta</taxon>
        <taxon>Embryophyta</taxon>
        <taxon>Tracheophyta</taxon>
        <taxon>Spermatophyta</taxon>
        <taxon>Magnoliopsida</taxon>
        <taxon>eudicotyledons</taxon>
        <taxon>Gunneridae</taxon>
        <taxon>Pentapetalae</taxon>
        <taxon>Caryophyllales</taxon>
        <taxon>Nepenthaceae</taxon>
        <taxon>Nepenthes</taxon>
    </lineage>
</organism>
<name>A0AAD3P764_NEPGR</name>
<keyword evidence="5" id="KW-0999">Mitochondrion inner membrane</keyword>
<dbReference type="EMBL" id="BSYO01000001">
    <property type="protein sequence ID" value="GMG99018.1"/>
    <property type="molecule type" value="Genomic_DNA"/>
</dbReference>
<evidence type="ECO:0000259" key="11">
    <source>
        <dbReference type="Pfam" id="PF00955"/>
    </source>
</evidence>
<evidence type="ECO:0000313" key="12">
    <source>
        <dbReference type="EMBL" id="GMG99018.1"/>
    </source>
</evidence>
<dbReference type="SUPFAM" id="SSF81524">
    <property type="entry name" value="14 kDa protein of cytochrome bc1 complex (Ubiquinol-cytochrome c reductase)"/>
    <property type="match status" value="1"/>
</dbReference>
<dbReference type="FunFam" id="1.10.1090.10:FF:000002">
    <property type="entry name" value="Cytochrome b-c1 complex subunit 7"/>
    <property type="match status" value="1"/>
</dbReference>
<evidence type="ECO:0000256" key="6">
    <source>
        <dbReference type="ARBA" id="ARBA00022982"/>
    </source>
</evidence>
<evidence type="ECO:0000256" key="4">
    <source>
        <dbReference type="ARBA" id="ARBA00022660"/>
    </source>
</evidence>
<dbReference type="GO" id="GO:0006820">
    <property type="term" value="P:monoatomic anion transport"/>
    <property type="evidence" value="ECO:0007669"/>
    <property type="project" value="InterPro"/>
</dbReference>
<dbReference type="GO" id="GO:0045275">
    <property type="term" value="C:respiratory chain complex III"/>
    <property type="evidence" value="ECO:0007669"/>
    <property type="project" value="InterPro"/>
</dbReference>
<keyword evidence="10" id="KW-0812">Transmembrane</keyword>
<keyword evidence="3" id="KW-0813">Transport</keyword>
<protein>
    <recommendedName>
        <fullName evidence="9">Complex III subunit VII</fullName>
    </recommendedName>
</protein>
<dbReference type="AlphaFoldDB" id="A0AAD3P764"/>
<evidence type="ECO:0000256" key="8">
    <source>
        <dbReference type="ARBA" id="ARBA00023136"/>
    </source>
</evidence>
<reference evidence="12" key="1">
    <citation type="submission" date="2023-05" db="EMBL/GenBank/DDBJ databases">
        <title>Nepenthes gracilis genome sequencing.</title>
        <authorList>
            <person name="Fukushima K."/>
        </authorList>
    </citation>
    <scope>NUCLEOTIDE SEQUENCE</scope>
    <source>
        <strain evidence="12">SING2019-196</strain>
    </source>
</reference>
<keyword evidence="8 10" id="KW-0472">Membrane</keyword>
<evidence type="ECO:0000256" key="2">
    <source>
        <dbReference type="ARBA" id="ARBA00008554"/>
    </source>
</evidence>
<feature type="transmembrane region" description="Helical" evidence="10">
    <location>
        <begin position="88"/>
        <end position="107"/>
    </location>
</feature>
<sequence>MGRSCVDTCTTIWPDYKHLADMKNCWSGRKLAGVSKELAGLKESVMNRGDNRNAKKLDPKSTLTLTYLSGVLKEDHASFVETVPFKQIAAFTLPQLVYFLVCFGVTWIPRFEIVFPMWLFLLISIRELFLPKLFLPHYLQELDVIEYEEIVGVSRYARSILATDGTPPESPSTESKSPLLNEEDTLDRITIGGEFKFRTVGFYKDKPSMGEDIEGLFGGSAVMAASPFVRWLVDPRRNFLAAFHKKTLDKRLRKYGLRLDDLYDPLEDLDIKEALNRLPREIVDARNQRLKRAMDLSMKHEYLPEDLQTMQTPFRSYLQDMLALVKRERAEREALGALPLYQRTIP</sequence>